<dbReference type="Pfam" id="PF13229">
    <property type="entry name" value="Beta_helix"/>
    <property type="match status" value="1"/>
</dbReference>
<dbReference type="InterPro" id="IPR012334">
    <property type="entry name" value="Pectin_lyas_fold"/>
</dbReference>
<dbReference type="Gene3D" id="2.160.20.10">
    <property type="entry name" value="Single-stranded right-handed beta-helix, Pectin lyase-like"/>
    <property type="match status" value="3"/>
</dbReference>
<dbReference type="Pfam" id="PF05048">
    <property type="entry name" value="NosD"/>
    <property type="match status" value="1"/>
</dbReference>
<dbReference type="InterPro" id="IPR006626">
    <property type="entry name" value="PbH1"/>
</dbReference>
<evidence type="ECO:0008006" key="6">
    <source>
        <dbReference type="Google" id="ProtNLM"/>
    </source>
</evidence>
<comment type="caution">
    <text evidence="4">The sequence shown here is derived from an EMBL/GenBank/DDBJ whole genome shotgun (WGS) entry which is preliminary data.</text>
</comment>
<evidence type="ECO:0000256" key="1">
    <source>
        <dbReference type="SAM" id="SignalP"/>
    </source>
</evidence>
<dbReference type="EMBL" id="BOML01000013">
    <property type="protein sequence ID" value="GIE00336.1"/>
    <property type="molecule type" value="Genomic_DNA"/>
</dbReference>
<dbReference type="InterPro" id="IPR039448">
    <property type="entry name" value="Beta_helix"/>
</dbReference>
<feature type="chain" id="PRO_5047400477" description="Right handed beta helix domain-containing protein" evidence="1">
    <location>
        <begin position="18"/>
        <end position="486"/>
    </location>
</feature>
<dbReference type="Proteomes" id="UP000637628">
    <property type="component" value="Unassembled WGS sequence"/>
</dbReference>
<keyword evidence="1" id="KW-0732">Signal</keyword>
<dbReference type="InterPro" id="IPR007742">
    <property type="entry name" value="NosD_dom"/>
</dbReference>
<proteinExistence type="predicted"/>
<feature type="domain" description="Right handed beta helix" evidence="3">
    <location>
        <begin position="324"/>
        <end position="462"/>
    </location>
</feature>
<feature type="signal peptide" evidence="1">
    <location>
        <begin position="1"/>
        <end position="17"/>
    </location>
</feature>
<reference evidence="4 5" key="1">
    <citation type="submission" date="2021-01" db="EMBL/GenBank/DDBJ databases">
        <title>Whole genome shotgun sequence of Actinoplanes durhamensis NBRC 14914.</title>
        <authorList>
            <person name="Komaki H."/>
            <person name="Tamura T."/>
        </authorList>
    </citation>
    <scope>NUCLEOTIDE SEQUENCE [LARGE SCALE GENOMIC DNA]</scope>
    <source>
        <strain evidence="4 5">NBRC 14914</strain>
    </source>
</reference>
<gene>
    <name evidence="4" type="ORF">Adu01nite_16860</name>
</gene>
<protein>
    <recommendedName>
        <fullName evidence="6">Right handed beta helix domain-containing protein</fullName>
    </recommendedName>
</protein>
<accession>A0ABQ3YS06</accession>
<evidence type="ECO:0000259" key="2">
    <source>
        <dbReference type="Pfam" id="PF05048"/>
    </source>
</evidence>
<keyword evidence="5" id="KW-1185">Reference proteome</keyword>
<dbReference type="InterPro" id="IPR011050">
    <property type="entry name" value="Pectin_lyase_fold/virulence"/>
</dbReference>
<name>A0ABQ3YS06_9ACTN</name>
<evidence type="ECO:0000313" key="4">
    <source>
        <dbReference type="EMBL" id="GIE00336.1"/>
    </source>
</evidence>
<feature type="domain" description="Periplasmic copper-binding protein NosD beta helix" evidence="2">
    <location>
        <begin position="219"/>
        <end position="313"/>
    </location>
</feature>
<dbReference type="SMART" id="SM00710">
    <property type="entry name" value="PbH1"/>
    <property type="match status" value="10"/>
</dbReference>
<dbReference type="SUPFAM" id="SSF51126">
    <property type="entry name" value="Pectin lyase-like"/>
    <property type="match status" value="2"/>
</dbReference>
<organism evidence="4 5">
    <name type="scientific">Paractinoplanes durhamensis</name>
    <dbReference type="NCBI Taxonomy" id="113563"/>
    <lineage>
        <taxon>Bacteria</taxon>
        <taxon>Bacillati</taxon>
        <taxon>Actinomycetota</taxon>
        <taxon>Actinomycetes</taxon>
        <taxon>Micromonosporales</taxon>
        <taxon>Micromonosporaceae</taxon>
        <taxon>Paractinoplanes</taxon>
    </lineage>
</organism>
<evidence type="ECO:0000313" key="5">
    <source>
        <dbReference type="Proteomes" id="UP000637628"/>
    </source>
</evidence>
<evidence type="ECO:0000259" key="3">
    <source>
        <dbReference type="Pfam" id="PF13229"/>
    </source>
</evidence>
<sequence>MVGVTAAVGAPAAPALAAAAGPVATPADFQAAGDGVADDTAALNRALAQARVLDFGGPDRIYRVTADLIAGQATPQFLVGTGAIIRFSGAKHGPLRLKAAAHQVSGLAFEGIDPAIRAQAGGKAIIVEDTAPGSRIEGCRFTDLAESAILVNPGAVRTRIAGCLFQHCGHRPPLGSDGKLDTSFVATLRIAADYTTLVDSHLLDCDWGVYFRGQPEISYYECSGNLIVAGADATGTSQGVSNGRGRSGRIENNTIVGFVDNSIDCYGCTGTTIVGNTTEGGKDGVFIGDEVSVGNTITGNVFRRPQRGVRILAGDPLDRSVTGTVVSGNVILQPTDGGILVQEDGTAQVSGTIIADNRIDLQDNAPGDFGIKVVGAEVTRITGNHVYRSHLHGIRLEGADIAQISGNIVQDPGYGWTNAADKVYDGVSVTTSNRVVVKDTVVYGSARWAVDVATGSGMTVTGTRWRATQNGVNLHSGVLAADNVGW</sequence>